<reference evidence="1" key="1">
    <citation type="submission" date="2016-07" db="EMBL/GenBank/DDBJ databases">
        <authorList>
            <person name="Bretaudeau A."/>
        </authorList>
    </citation>
    <scope>NUCLEOTIDE SEQUENCE</scope>
    <source>
        <strain evidence="1">Rice</strain>
        <tissue evidence="1">Whole body</tissue>
    </source>
</reference>
<evidence type="ECO:0000313" key="1">
    <source>
        <dbReference type="EMBL" id="SOQ44382.1"/>
    </source>
</evidence>
<accession>A0A2H1VV72</accession>
<dbReference type="AlphaFoldDB" id="A0A2H1VV72"/>
<protein>
    <submittedName>
        <fullName evidence="1">SFRICE_037887</fullName>
    </submittedName>
</protein>
<dbReference type="EMBL" id="ODYU01004477">
    <property type="protein sequence ID" value="SOQ44382.1"/>
    <property type="molecule type" value="Genomic_DNA"/>
</dbReference>
<organism evidence="1">
    <name type="scientific">Spodoptera frugiperda</name>
    <name type="common">Fall armyworm</name>
    <dbReference type="NCBI Taxonomy" id="7108"/>
    <lineage>
        <taxon>Eukaryota</taxon>
        <taxon>Metazoa</taxon>
        <taxon>Ecdysozoa</taxon>
        <taxon>Arthropoda</taxon>
        <taxon>Hexapoda</taxon>
        <taxon>Insecta</taxon>
        <taxon>Pterygota</taxon>
        <taxon>Neoptera</taxon>
        <taxon>Endopterygota</taxon>
        <taxon>Lepidoptera</taxon>
        <taxon>Glossata</taxon>
        <taxon>Ditrysia</taxon>
        <taxon>Noctuoidea</taxon>
        <taxon>Noctuidae</taxon>
        <taxon>Amphipyrinae</taxon>
        <taxon>Spodoptera</taxon>
    </lineage>
</organism>
<name>A0A2H1VV72_SPOFR</name>
<proteinExistence type="predicted"/>
<sequence>MTSPTLGETRGSVRLLLTKNHPVPTPFIVYLGLNKTMNVDLMGGHFVVLKGSRVIDSECVGPQQKQMIQTYKQTNNDE</sequence>
<gene>
    <name evidence="1" type="ORF">SFRICE_037887</name>
</gene>